<dbReference type="InterPro" id="IPR008912">
    <property type="entry name" value="Uncharacterised_CoxE"/>
</dbReference>
<dbReference type="PIRSF" id="PIRSF010256">
    <property type="entry name" value="CoxE_vWa"/>
    <property type="match status" value="1"/>
</dbReference>
<dbReference type="Pfam" id="PF05762">
    <property type="entry name" value="VWA_CoxE"/>
    <property type="match status" value="1"/>
</dbReference>
<protein>
    <recommendedName>
        <fullName evidence="1">VWFA domain-containing protein</fullName>
    </recommendedName>
</protein>
<reference evidence="2 3" key="1">
    <citation type="submission" date="2021-01" db="EMBL/GenBank/DDBJ databases">
        <title>Whole genome shotgun sequence of Actinoplanes durhamensis NBRC 14914.</title>
        <authorList>
            <person name="Komaki H."/>
            <person name="Tamura T."/>
        </authorList>
    </citation>
    <scope>NUCLEOTIDE SEQUENCE [LARGE SCALE GENOMIC DNA]</scope>
    <source>
        <strain evidence="2 3">NBRC 14914</strain>
    </source>
</reference>
<keyword evidence="3" id="KW-1185">Reference proteome</keyword>
<dbReference type="PANTHER" id="PTHR39338:SF6">
    <property type="entry name" value="BLL5662 PROTEIN"/>
    <property type="match status" value="1"/>
</dbReference>
<evidence type="ECO:0000313" key="3">
    <source>
        <dbReference type="Proteomes" id="UP000637628"/>
    </source>
</evidence>
<comment type="caution">
    <text evidence="2">The sequence shown here is derived from an EMBL/GenBank/DDBJ whole genome shotgun (WGS) entry which is preliminary data.</text>
</comment>
<organism evidence="2 3">
    <name type="scientific">Paractinoplanes durhamensis</name>
    <dbReference type="NCBI Taxonomy" id="113563"/>
    <lineage>
        <taxon>Bacteria</taxon>
        <taxon>Bacillati</taxon>
        <taxon>Actinomycetota</taxon>
        <taxon>Actinomycetes</taxon>
        <taxon>Micromonosporales</taxon>
        <taxon>Micromonosporaceae</taxon>
        <taxon>Paractinoplanes</taxon>
    </lineage>
</organism>
<dbReference type="InterPro" id="IPR002035">
    <property type="entry name" value="VWF_A"/>
</dbReference>
<dbReference type="InterPro" id="IPR011195">
    <property type="entry name" value="UCP010256"/>
</dbReference>
<evidence type="ECO:0000259" key="1">
    <source>
        <dbReference type="SMART" id="SM00327"/>
    </source>
</evidence>
<sequence>MLRGVDRAAFAVSFANRLRGAGVPAGLTEIDDLIRALAAVPLDSAAALYWSARVALVRRESDLAAFDRIFEAVFADAPPLPLPLTRAAAGPAARRDDVHVPVPAAADQAVPGGGLPWATLPPAVAGADDGDESGLRLPQLRPSDVAALAARPFEELDPRETALLGAALAGELARWPTRRTRRHVPHSGGRRIALRPTIARARRTAWEPVVVVRERPLRRPRRVVLLADVSESMRAQATAYLHLMRAFATVTEAEVFAFSTGLTRLTRVLAHRSAGEAIAQASAAVTDRFGGTRIATTIAALLRSHHGNAVRGALVVIASDGWDSDPPEALAAAMARLARRAHAVLWLNPRAGAPGFTPTVAAMAAALPYCTALLPAATFADLSVAARSLTDALR</sequence>
<name>A0ABQ3YSR7_9ACTN</name>
<dbReference type="Gene3D" id="3.40.50.410">
    <property type="entry name" value="von Willebrand factor, type A domain"/>
    <property type="match status" value="1"/>
</dbReference>
<dbReference type="PANTHER" id="PTHR39338">
    <property type="entry name" value="BLL5662 PROTEIN-RELATED"/>
    <property type="match status" value="1"/>
</dbReference>
<dbReference type="Proteomes" id="UP000637628">
    <property type="component" value="Unassembled WGS sequence"/>
</dbReference>
<feature type="domain" description="VWFA" evidence="1">
    <location>
        <begin position="220"/>
        <end position="394"/>
    </location>
</feature>
<evidence type="ECO:0000313" key="2">
    <source>
        <dbReference type="EMBL" id="GIE00619.1"/>
    </source>
</evidence>
<dbReference type="EMBL" id="BOML01000019">
    <property type="protein sequence ID" value="GIE00619.1"/>
    <property type="molecule type" value="Genomic_DNA"/>
</dbReference>
<dbReference type="SMART" id="SM00327">
    <property type="entry name" value="VWA"/>
    <property type="match status" value="1"/>
</dbReference>
<gene>
    <name evidence="2" type="ORF">Adu01nite_19690</name>
</gene>
<dbReference type="SUPFAM" id="SSF53300">
    <property type="entry name" value="vWA-like"/>
    <property type="match status" value="1"/>
</dbReference>
<dbReference type="InterPro" id="IPR036465">
    <property type="entry name" value="vWFA_dom_sf"/>
</dbReference>
<proteinExistence type="predicted"/>
<accession>A0ABQ3YSR7</accession>